<reference evidence="3 4" key="1">
    <citation type="journal article" date="2008" name="Nature">
        <title>The Trichoplax genome and the nature of placozoans.</title>
        <authorList>
            <person name="Srivastava M."/>
            <person name="Begovic E."/>
            <person name="Chapman J."/>
            <person name="Putnam N.H."/>
            <person name="Hellsten U."/>
            <person name="Kawashima T."/>
            <person name="Kuo A."/>
            <person name="Mitros T."/>
            <person name="Salamov A."/>
            <person name="Carpenter M.L."/>
            <person name="Signorovitch A.Y."/>
            <person name="Moreno M.A."/>
            <person name="Kamm K."/>
            <person name="Grimwood J."/>
            <person name="Schmutz J."/>
            <person name="Shapiro H."/>
            <person name="Grigoriev I.V."/>
            <person name="Buss L.W."/>
            <person name="Schierwater B."/>
            <person name="Dellaporta S.L."/>
            <person name="Rokhsar D.S."/>
        </authorList>
    </citation>
    <scope>NUCLEOTIDE SEQUENCE [LARGE SCALE GENOMIC DNA]</scope>
    <source>
        <strain evidence="3 4">Grell-BS-1999</strain>
    </source>
</reference>
<dbReference type="EMBL" id="DS985243">
    <property type="protein sequence ID" value="EDV26676.1"/>
    <property type="molecule type" value="Genomic_DNA"/>
</dbReference>
<evidence type="ECO:0000313" key="3">
    <source>
        <dbReference type="EMBL" id="EDV26676.1"/>
    </source>
</evidence>
<proteinExistence type="inferred from homology"/>
<dbReference type="PRINTS" id="PR01951">
    <property type="entry name" value="LANCEUKARYTE"/>
</dbReference>
<dbReference type="GO" id="GO:0005975">
    <property type="term" value="P:carbohydrate metabolic process"/>
    <property type="evidence" value="ECO:0007669"/>
    <property type="project" value="InterPro"/>
</dbReference>
<dbReference type="PRINTS" id="PR01950">
    <property type="entry name" value="LANCSUPER"/>
</dbReference>
<dbReference type="PANTHER" id="PTHR12736:SF21">
    <property type="entry name" value="LANC-LIKE PROTEIN 2"/>
    <property type="match status" value="1"/>
</dbReference>
<evidence type="ECO:0000313" key="4">
    <source>
        <dbReference type="Proteomes" id="UP000009022"/>
    </source>
</evidence>
<dbReference type="InterPro" id="IPR007822">
    <property type="entry name" value="LANC-like"/>
</dbReference>
<dbReference type="GeneID" id="6752417"/>
<accession>B3RTD6</accession>
<evidence type="ECO:0008006" key="5">
    <source>
        <dbReference type="Google" id="ProtNLM"/>
    </source>
</evidence>
<dbReference type="OrthoDB" id="10257263at2759"/>
<dbReference type="Gene3D" id="1.50.10.10">
    <property type="match status" value="2"/>
</dbReference>
<protein>
    <recommendedName>
        <fullName evidence="5">LanC-like protein 2</fullName>
    </recommendedName>
</protein>
<dbReference type="InParanoid" id="B3RTD6"/>
<dbReference type="Pfam" id="PF05147">
    <property type="entry name" value="LANC_like"/>
    <property type="match status" value="2"/>
</dbReference>
<gene>
    <name evidence="3" type="ORF">TRIADDRAFT_54925</name>
</gene>
<dbReference type="InterPro" id="IPR012341">
    <property type="entry name" value="6hp_glycosidase-like_sf"/>
</dbReference>
<keyword evidence="2" id="KW-0862">Zinc</keyword>
<dbReference type="Proteomes" id="UP000009022">
    <property type="component" value="Unassembled WGS sequence"/>
</dbReference>
<dbReference type="PANTHER" id="PTHR12736">
    <property type="entry name" value="LANC-LIKE PROTEIN"/>
    <property type="match status" value="1"/>
</dbReference>
<keyword evidence="2" id="KW-0479">Metal-binding</keyword>
<dbReference type="eggNOG" id="KOG2787">
    <property type="taxonomic scope" value="Eukaryota"/>
</dbReference>
<evidence type="ECO:0000256" key="1">
    <source>
        <dbReference type="ARBA" id="ARBA00007179"/>
    </source>
</evidence>
<dbReference type="GO" id="GO:0031179">
    <property type="term" value="P:peptide modification"/>
    <property type="evidence" value="ECO:0007669"/>
    <property type="project" value="InterPro"/>
</dbReference>
<comment type="similarity">
    <text evidence="1">Belongs to the LanC-like protein family.</text>
</comment>
<feature type="binding site" evidence="2">
    <location>
        <position position="316"/>
    </location>
    <ligand>
        <name>Zn(2+)</name>
        <dbReference type="ChEBI" id="CHEBI:29105"/>
    </ligand>
</feature>
<feature type="binding site" evidence="2">
    <location>
        <position position="270"/>
    </location>
    <ligand>
        <name>Zn(2+)</name>
        <dbReference type="ChEBI" id="CHEBI:29105"/>
    </ligand>
</feature>
<dbReference type="HOGENOM" id="CLU_036244_0_0_1"/>
<dbReference type="GO" id="GO:0005886">
    <property type="term" value="C:plasma membrane"/>
    <property type="evidence" value="ECO:0000318"/>
    <property type="project" value="GO_Central"/>
</dbReference>
<sequence length="393" mass="44332">MNDKRHFTNPYPPFLLPELKKYYDDNGRAPVISGTTKGIKCTETWRTKLLQYIDIKLNELSAGTQRRYQRADPSIYVGYAGVAMLYIRLSEALDNGKKELYLKTAWNYLSISLTMISNTRRHKDVTFLCGDAGIYALAAVVCHKLGVEQQSKDLIEQLQALHVHCDDRSLPDELLYGRSGYLHSLKFVQLHLGKDAIKQEIIDKVVNAIIMSGKNFSRGIKSRSPLMFTWYNDLYFGAAHGLSGILYMLLKVGNYPATIDESRDYLVHWCHGAPGVIYTFAAAYQAFNHTPFLDAAIVCGSTIWERGLLHKGHGLCHGVAGNAYAFLCLYRLTKDPIHLYRATRFAEWCMDSTNHHARVADSPYSLMEGLAGTLCFLLDMLNVKKSALPAFEL</sequence>
<feature type="binding site" evidence="2">
    <location>
        <position position="317"/>
    </location>
    <ligand>
        <name>Zn(2+)</name>
        <dbReference type="ChEBI" id="CHEBI:29105"/>
    </ligand>
</feature>
<dbReference type="InterPro" id="IPR020464">
    <property type="entry name" value="LanC-like_prot_euk"/>
</dbReference>
<dbReference type="RefSeq" id="XP_002110672.1">
    <property type="nucleotide sequence ID" value="XM_002110636.1"/>
</dbReference>
<dbReference type="CDD" id="cd04794">
    <property type="entry name" value="euk_LANCL"/>
    <property type="match status" value="1"/>
</dbReference>
<dbReference type="AlphaFoldDB" id="B3RTD6"/>
<dbReference type="KEGG" id="tad:TRIADDRAFT_54925"/>
<dbReference type="SMART" id="SM01260">
    <property type="entry name" value="LANC_like"/>
    <property type="match status" value="1"/>
</dbReference>
<organism evidence="3 4">
    <name type="scientific">Trichoplax adhaerens</name>
    <name type="common">Trichoplax reptans</name>
    <dbReference type="NCBI Taxonomy" id="10228"/>
    <lineage>
        <taxon>Eukaryota</taxon>
        <taxon>Metazoa</taxon>
        <taxon>Placozoa</taxon>
        <taxon>Uniplacotomia</taxon>
        <taxon>Trichoplacea</taxon>
        <taxon>Trichoplacidae</taxon>
        <taxon>Trichoplax</taxon>
    </lineage>
</organism>
<dbReference type="GO" id="GO:0046872">
    <property type="term" value="F:metal ion binding"/>
    <property type="evidence" value="ECO:0007669"/>
    <property type="project" value="UniProtKB-KW"/>
</dbReference>
<dbReference type="CTD" id="6752417"/>
<dbReference type="PhylomeDB" id="B3RTD6"/>
<dbReference type="SUPFAM" id="SSF158745">
    <property type="entry name" value="LanC-like"/>
    <property type="match status" value="1"/>
</dbReference>
<name>B3RTD6_TRIAD</name>
<evidence type="ECO:0000256" key="2">
    <source>
        <dbReference type="PIRSR" id="PIRSR607822-1"/>
    </source>
</evidence>
<dbReference type="FunCoup" id="B3RTD6">
    <property type="interactions" value="1831"/>
</dbReference>
<keyword evidence="4" id="KW-1185">Reference proteome</keyword>